<dbReference type="AlphaFoldDB" id="A0A0F4NMG3"/>
<sequence>MDLLERLRTRAEAYLSDPEEVTDEHLNMALEEAEQLAGDSDAPVLIDIAFYRWLLLVDRNGVNDEQIKAYQIALKQITDPQAPQSRTRPTAKTRENPYL</sequence>
<dbReference type="Proteomes" id="UP000033673">
    <property type="component" value="Unassembled WGS sequence"/>
</dbReference>
<comment type="caution">
    <text evidence="2">The sequence shown here is derived from an EMBL/GenBank/DDBJ whole genome shotgun (WGS) entry which is preliminary data.</text>
</comment>
<feature type="compositionally biased region" description="Polar residues" evidence="1">
    <location>
        <begin position="78"/>
        <end position="90"/>
    </location>
</feature>
<feature type="region of interest" description="Disordered" evidence="1">
    <location>
        <begin position="78"/>
        <end position="99"/>
    </location>
</feature>
<dbReference type="PATRIC" id="fig|579748.3.peg.2018"/>
<dbReference type="RefSeq" id="WP_045955523.1">
    <property type="nucleotide sequence ID" value="NZ_JXXV01000016.1"/>
</dbReference>
<reference evidence="2 3" key="1">
    <citation type="journal article" date="2015" name="BMC Genomics">
        <title>Genome mining reveals unlocked bioactive potential of marine Gram-negative bacteria.</title>
        <authorList>
            <person name="Machado H."/>
            <person name="Sonnenschein E.C."/>
            <person name="Melchiorsen J."/>
            <person name="Gram L."/>
        </authorList>
    </citation>
    <scope>NUCLEOTIDE SEQUENCE [LARGE SCALE GENOMIC DNA]</scope>
    <source>
        <strain evidence="2 3">S2757</strain>
    </source>
</reference>
<name>A0A0F4NMG3_9VIBR</name>
<dbReference type="STRING" id="579748.TW81_09820"/>
<proteinExistence type="predicted"/>
<dbReference type="EMBL" id="JXXV01000016">
    <property type="protein sequence ID" value="KJY83286.1"/>
    <property type="molecule type" value="Genomic_DNA"/>
</dbReference>
<keyword evidence="3" id="KW-1185">Reference proteome</keyword>
<evidence type="ECO:0000313" key="3">
    <source>
        <dbReference type="Proteomes" id="UP000033673"/>
    </source>
</evidence>
<organism evidence="2 3">
    <name type="scientific">Vibrio galatheae</name>
    <dbReference type="NCBI Taxonomy" id="579748"/>
    <lineage>
        <taxon>Bacteria</taxon>
        <taxon>Pseudomonadati</taxon>
        <taxon>Pseudomonadota</taxon>
        <taxon>Gammaproteobacteria</taxon>
        <taxon>Vibrionales</taxon>
        <taxon>Vibrionaceae</taxon>
        <taxon>Vibrio</taxon>
    </lineage>
</organism>
<accession>A0A0F4NMG3</accession>
<gene>
    <name evidence="2" type="ORF">TW81_09820</name>
</gene>
<evidence type="ECO:0000313" key="2">
    <source>
        <dbReference type="EMBL" id="KJY83286.1"/>
    </source>
</evidence>
<protein>
    <submittedName>
        <fullName evidence="2">Uncharacterized protein</fullName>
    </submittedName>
</protein>
<evidence type="ECO:0000256" key="1">
    <source>
        <dbReference type="SAM" id="MobiDB-lite"/>
    </source>
</evidence>